<dbReference type="InterPro" id="IPR000734">
    <property type="entry name" value="TAG_lipase"/>
</dbReference>
<dbReference type="GO" id="GO:0005615">
    <property type="term" value="C:extracellular space"/>
    <property type="evidence" value="ECO:0007669"/>
    <property type="project" value="TreeGrafter"/>
</dbReference>
<dbReference type="GO" id="GO:0016298">
    <property type="term" value="F:lipase activity"/>
    <property type="evidence" value="ECO:0007669"/>
    <property type="project" value="InterPro"/>
</dbReference>
<dbReference type="InterPro" id="IPR013818">
    <property type="entry name" value="Lipase"/>
</dbReference>
<dbReference type="PANTHER" id="PTHR11610:SF173">
    <property type="entry name" value="LIPASE DOMAIN-CONTAINING PROTEIN-RELATED"/>
    <property type="match status" value="1"/>
</dbReference>
<dbReference type="EMBL" id="JH668613">
    <property type="protein sequence ID" value="KAG6459207.1"/>
    <property type="molecule type" value="Genomic_DNA"/>
</dbReference>
<accession>A0A921ZJJ7</accession>
<reference evidence="6" key="1">
    <citation type="journal article" date="2016" name="Insect Biochem. Mol. Biol.">
        <title>Multifaceted biological insights from a draft genome sequence of the tobacco hornworm moth, Manduca sexta.</title>
        <authorList>
            <person name="Kanost M.R."/>
            <person name="Arrese E.L."/>
            <person name="Cao X."/>
            <person name="Chen Y.R."/>
            <person name="Chellapilla S."/>
            <person name="Goldsmith M.R."/>
            <person name="Grosse-Wilde E."/>
            <person name="Heckel D.G."/>
            <person name="Herndon N."/>
            <person name="Jiang H."/>
            <person name="Papanicolaou A."/>
            <person name="Qu J."/>
            <person name="Soulages J.L."/>
            <person name="Vogel H."/>
            <person name="Walters J."/>
            <person name="Waterhouse R.M."/>
            <person name="Ahn S.J."/>
            <person name="Almeida F.C."/>
            <person name="An C."/>
            <person name="Aqrawi P."/>
            <person name="Bretschneider A."/>
            <person name="Bryant W.B."/>
            <person name="Bucks S."/>
            <person name="Chao H."/>
            <person name="Chevignon G."/>
            <person name="Christen J.M."/>
            <person name="Clarke D.F."/>
            <person name="Dittmer N.T."/>
            <person name="Ferguson L.C.F."/>
            <person name="Garavelou S."/>
            <person name="Gordon K.H.J."/>
            <person name="Gunaratna R.T."/>
            <person name="Han Y."/>
            <person name="Hauser F."/>
            <person name="He Y."/>
            <person name="Heidel-Fischer H."/>
            <person name="Hirsh A."/>
            <person name="Hu Y."/>
            <person name="Jiang H."/>
            <person name="Kalra D."/>
            <person name="Klinner C."/>
            <person name="Konig C."/>
            <person name="Kovar C."/>
            <person name="Kroll A.R."/>
            <person name="Kuwar S.S."/>
            <person name="Lee S.L."/>
            <person name="Lehman R."/>
            <person name="Li K."/>
            <person name="Li Z."/>
            <person name="Liang H."/>
            <person name="Lovelace S."/>
            <person name="Lu Z."/>
            <person name="Mansfield J.H."/>
            <person name="McCulloch K.J."/>
            <person name="Mathew T."/>
            <person name="Morton B."/>
            <person name="Muzny D.M."/>
            <person name="Neunemann D."/>
            <person name="Ongeri F."/>
            <person name="Pauchet Y."/>
            <person name="Pu L.L."/>
            <person name="Pyrousis I."/>
            <person name="Rao X.J."/>
            <person name="Redding A."/>
            <person name="Roesel C."/>
            <person name="Sanchez-Gracia A."/>
            <person name="Schaack S."/>
            <person name="Shukla A."/>
            <person name="Tetreau G."/>
            <person name="Wang Y."/>
            <person name="Xiong G.H."/>
            <person name="Traut W."/>
            <person name="Walsh T.K."/>
            <person name="Worley K.C."/>
            <person name="Wu D."/>
            <person name="Wu W."/>
            <person name="Wu Y.Q."/>
            <person name="Zhang X."/>
            <person name="Zou Z."/>
            <person name="Zucker H."/>
            <person name="Briscoe A.D."/>
            <person name="Burmester T."/>
            <person name="Clem R.J."/>
            <person name="Feyereisen R."/>
            <person name="Grimmelikhuijzen C.J.P."/>
            <person name="Hamodrakas S.J."/>
            <person name="Hansson B.S."/>
            <person name="Huguet E."/>
            <person name="Jermiin L.S."/>
            <person name="Lan Q."/>
            <person name="Lehman H.K."/>
            <person name="Lorenzen M."/>
            <person name="Merzendorfer H."/>
            <person name="Michalopoulos I."/>
            <person name="Morton D.B."/>
            <person name="Muthukrishnan S."/>
            <person name="Oakeshott J.G."/>
            <person name="Palmer W."/>
            <person name="Park Y."/>
            <person name="Passarelli A.L."/>
            <person name="Rozas J."/>
            <person name="Schwartz L.M."/>
            <person name="Smith W."/>
            <person name="Southgate A."/>
            <person name="Vilcinskas A."/>
            <person name="Vogt R."/>
            <person name="Wang P."/>
            <person name="Werren J."/>
            <person name="Yu X.Q."/>
            <person name="Zhou J.J."/>
            <person name="Brown S.J."/>
            <person name="Scherer S.E."/>
            <person name="Richards S."/>
            <person name="Blissard G.W."/>
        </authorList>
    </citation>
    <scope>NUCLEOTIDE SEQUENCE</scope>
</reference>
<evidence type="ECO:0000313" key="6">
    <source>
        <dbReference type="EMBL" id="KAG6459207.1"/>
    </source>
</evidence>
<evidence type="ECO:0000256" key="4">
    <source>
        <dbReference type="RuleBase" id="RU004262"/>
    </source>
</evidence>
<evidence type="ECO:0000259" key="5">
    <source>
        <dbReference type="Pfam" id="PF00151"/>
    </source>
</evidence>
<dbReference type="Proteomes" id="UP000791440">
    <property type="component" value="Unassembled WGS sequence"/>
</dbReference>
<dbReference type="SUPFAM" id="SSF53474">
    <property type="entry name" value="alpha/beta-Hydrolases"/>
    <property type="match status" value="1"/>
</dbReference>
<dbReference type="Gene3D" id="3.40.50.1820">
    <property type="entry name" value="alpha/beta hydrolase"/>
    <property type="match status" value="1"/>
</dbReference>
<protein>
    <submittedName>
        <fullName evidence="7">Esterase</fullName>
    </submittedName>
</protein>
<dbReference type="GO" id="GO:0016042">
    <property type="term" value="P:lipid catabolic process"/>
    <property type="evidence" value="ECO:0007669"/>
    <property type="project" value="TreeGrafter"/>
</dbReference>
<evidence type="ECO:0000256" key="2">
    <source>
        <dbReference type="ARBA" id="ARBA00010701"/>
    </source>
</evidence>
<evidence type="ECO:0000313" key="7">
    <source>
        <dbReference type="EMBL" id="UXP71911.1"/>
    </source>
</evidence>
<dbReference type="Pfam" id="PF00151">
    <property type="entry name" value="Lipase"/>
    <property type="match status" value="1"/>
</dbReference>
<evidence type="ECO:0000313" key="8">
    <source>
        <dbReference type="Proteomes" id="UP000791440"/>
    </source>
</evidence>
<reference evidence="6" key="2">
    <citation type="submission" date="2020-12" db="EMBL/GenBank/DDBJ databases">
        <authorList>
            <person name="Kanost M."/>
        </authorList>
    </citation>
    <scope>NUCLEOTIDE SEQUENCE</scope>
</reference>
<feature type="domain" description="Lipase" evidence="5">
    <location>
        <begin position="84"/>
        <end position="367"/>
    </location>
</feature>
<sequence>MSAGAFVFSFFLSGSVKLILAGYAASSINVPLLNYNANWANLSIERDDNIPPEYLHLFLHHLSEAPSVYANNDNSAMLRFFYDSMSNYTELPLSEAHKIFSYSWYNPAKTTVFFSHGYTGHPKGPAVTTIMNYYLKEGLSNVVLFNWQHMASMIYPSFVNSYMNWAAPNAIRLGNEFANTLLKLSAAGLDLDKTHLLGHSLGAHMFGVTGNKIQEFGVKLPWITGLDPASAGFDVKPPHLRLQPNSALFVSVIHSDPSRYGTKRELGTVDFWPNYRNRGQVLQTGCPPGSHQRFSKEDLCNHNRSWQFLLDALKYPGTIIGTYAKNFRIWKNYSKDEKNAEVLELGTFNPNAKPGNYYLITAGESPYGLGKNGL</sequence>
<dbReference type="EMBL" id="ON929129">
    <property type="protein sequence ID" value="UXP71911.1"/>
    <property type="molecule type" value="mRNA"/>
</dbReference>
<gene>
    <name evidence="6" type="ORF">O3G_MSEX011273</name>
</gene>
<organism evidence="6 8">
    <name type="scientific">Manduca sexta</name>
    <name type="common">Tobacco hawkmoth</name>
    <name type="synonym">Tobacco hornworm</name>
    <dbReference type="NCBI Taxonomy" id="7130"/>
    <lineage>
        <taxon>Eukaryota</taxon>
        <taxon>Metazoa</taxon>
        <taxon>Ecdysozoa</taxon>
        <taxon>Arthropoda</taxon>
        <taxon>Hexapoda</taxon>
        <taxon>Insecta</taxon>
        <taxon>Pterygota</taxon>
        <taxon>Neoptera</taxon>
        <taxon>Endopterygota</taxon>
        <taxon>Lepidoptera</taxon>
        <taxon>Glossata</taxon>
        <taxon>Ditrysia</taxon>
        <taxon>Bombycoidea</taxon>
        <taxon>Sphingidae</taxon>
        <taxon>Sphinginae</taxon>
        <taxon>Sphingini</taxon>
        <taxon>Manduca</taxon>
    </lineage>
</organism>
<dbReference type="AlphaFoldDB" id="A0A921ZJJ7"/>
<reference evidence="7" key="3">
    <citation type="journal article" date="2022" name="Insect Sci.">
        <title>Genome-wide identification, classification, and expression profiling of serine esterases and other esterase-related proteins in the tobacco hornworm, Manduca sexta.</title>
        <authorList>
            <person name="Miao Z."/>
            <person name="Xiong C."/>
            <person name="Cao X."/>
            <person name="Shan T."/>
            <person name="Jin Q."/>
            <person name="Jiang H."/>
        </authorList>
    </citation>
    <scope>NUCLEOTIDE SEQUENCE</scope>
    <source>
        <strain evidence="7">NL37</strain>
    </source>
</reference>
<dbReference type="GO" id="GO:0017171">
    <property type="term" value="F:serine hydrolase activity"/>
    <property type="evidence" value="ECO:0007669"/>
    <property type="project" value="TreeGrafter"/>
</dbReference>
<keyword evidence="3" id="KW-0964">Secreted</keyword>
<comment type="similarity">
    <text evidence="2 4">Belongs to the AB hydrolase superfamily. Lipase family.</text>
</comment>
<dbReference type="InterPro" id="IPR029058">
    <property type="entry name" value="AB_hydrolase_fold"/>
</dbReference>
<keyword evidence="8" id="KW-1185">Reference proteome</keyword>
<proteinExistence type="evidence at transcript level"/>
<dbReference type="PANTHER" id="PTHR11610">
    <property type="entry name" value="LIPASE"/>
    <property type="match status" value="1"/>
</dbReference>
<evidence type="ECO:0000256" key="1">
    <source>
        <dbReference type="ARBA" id="ARBA00004613"/>
    </source>
</evidence>
<dbReference type="PRINTS" id="PR00821">
    <property type="entry name" value="TAGLIPASE"/>
</dbReference>
<dbReference type="OrthoDB" id="7467908at2759"/>
<name>A0A921ZJJ7_MANSE</name>
<comment type="subcellular location">
    <subcellularLocation>
        <location evidence="1">Secreted</location>
    </subcellularLocation>
</comment>
<evidence type="ECO:0000256" key="3">
    <source>
        <dbReference type="ARBA" id="ARBA00022525"/>
    </source>
</evidence>